<comment type="caution">
    <text evidence="7">The sequence shown here is derived from an EMBL/GenBank/DDBJ whole genome shotgun (WGS) entry which is preliminary data.</text>
</comment>
<keyword evidence="2 4" id="KW-0479">Metal-binding</keyword>
<dbReference type="InterPro" id="IPR036909">
    <property type="entry name" value="Cyt_c-like_dom_sf"/>
</dbReference>
<dbReference type="RefSeq" id="WP_309636610.1">
    <property type="nucleotide sequence ID" value="NZ_JARWAL010000007.1"/>
</dbReference>
<accession>A0ABU1GN94</accession>
<dbReference type="Gene3D" id="1.10.760.10">
    <property type="entry name" value="Cytochrome c-like domain"/>
    <property type="match status" value="1"/>
</dbReference>
<protein>
    <submittedName>
        <fullName evidence="7">Cytochrome c</fullName>
    </submittedName>
</protein>
<evidence type="ECO:0000256" key="3">
    <source>
        <dbReference type="ARBA" id="ARBA00023004"/>
    </source>
</evidence>
<name>A0ABU1GN94_9GAMM</name>
<evidence type="ECO:0000256" key="5">
    <source>
        <dbReference type="SAM" id="SignalP"/>
    </source>
</evidence>
<feature type="signal peptide" evidence="5">
    <location>
        <begin position="1"/>
        <end position="23"/>
    </location>
</feature>
<gene>
    <name evidence="7" type="ORF">QC820_08820</name>
</gene>
<keyword evidence="8" id="KW-1185">Reference proteome</keyword>
<keyword evidence="5" id="KW-0732">Signal</keyword>
<dbReference type="InterPro" id="IPR009056">
    <property type="entry name" value="Cyt_c-like_dom"/>
</dbReference>
<keyword evidence="1 4" id="KW-0349">Heme</keyword>
<evidence type="ECO:0000256" key="2">
    <source>
        <dbReference type="ARBA" id="ARBA00022723"/>
    </source>
</evidence>
<evidence type="ECO:0000313" key="8">
    <source>
        <dbReference type="Proteomes" id="UP001252270"/>
    </source>
</evidence>
<dbReference type="Pfam" id="PF13442">
    <property type="entry name" value="Cytochrome_CBB3"/>
    <property type="match status" value="1"/>
</dbReference>
<feature type="chain" id="PRO_5045174095" evidence="5">
    <location>
        <begin position="24"/>
        <end position="117"/>
    </location>
</feature>
<dbReference type="PROSITE" id="PS51007">
    <property type="entry name" value="CYTC"/>
    <property type="match status" value="1"/>
</dbReference>
<keyword evidence="3 4" id="KW-0408">Iron</keyword>
<evidence type="ECO:0000313" key="7">
    <source>
        <dbReference type="EMBL" id="MDR5892918.1"/>
    </source>
</evidence>
<sequence>MPKRAQHLLLLGLAWLLPQAALAEAGSPTSPVDPERLETLLYQDCGSCHGMTLRGGLGPALPQDRMQALSPEALTHIIRHGIPGTAMPGWQALLSEEEARWMAEHLQTDNRLKTLDD</sequence>
<reference evidence="7 8" key="1">
    <citation type="submission" date="2023-04" db="EMBL/GenBank/DDBJ databases">
        <title>A long-awaited taxogenomic arrangement of the family Halomonadaceae.</title>
        <authorList>
            <person name="De La Haba R."/>
            <person name="Chuvochina M."/>
            <person name="Wittouck S."/>
            <person name="Arahal D.R."/>
            <person name="Sanchez-Porro C."/>
            <person name="Hugenholtz P."/>
            <person name="Ventosa A."/>
        </authorList>
    </citation>
    <scope>NUCLEOTIDE SEQUENCE [LARGE SCALE GENOMIC DNA]</scope>
    <source>
        <strain evidence="7 8">DSM 17332</strain>
    </source>
</reference>
<evidence type="ECO:0000259" key="6">
    <source>
        <dbReference type="PROSITE" id="PS51007"/>
    </source>
</evidence>
<proteinExistence type="predicted"/>
<evidence type="ECO:0000256" key="1">
    <source>
        <dbReference type="ARBA" id="ARBA00022617"/>
    </source>
</evidence>
<evidence type="ECO:0000256" key="4">
    <source>
        <dbReference type="PROSITE-ProRule" id="PRU00433"/>
    </source>
</evidence>
<dbReference type="Proteomes" id="UP001252270">
    <property type="component" value="Unassembled WGS sequence"/>
</dbReference>
<dbReference type="EMBL" id="JARWAL010000007">
    <property type="protein sequence ID" value="MDR5892918.1"/>
    <property type="molecule type" value="Genomic_DNA"/>
</dbReference>
<organism evidence="7 8">
    <name type="scientific">Halomonas mongoliensis</name>
    <dbReference type="NCBI Taxonomy" id="321265"/>
    <lineage>
        <taxon>Bacteria</taxon>
        <taxon>Pseudomonadati</taxon>
        <taxon>Pseudomonadota</taxon>
        <taxon>Gammaproteobacteria</taxon>
        <taxon>Oceanospirillales</taxon>
        <taxon>Halomonadaceae</taxon>
        <taxon>Halomonas</taxon>
    </lineage>
</organism>
<dbReference type="SUPFAM" id="SSF46626">
    <property type="entry name" value="Cytochrome c"/>
    <property type="match status" value="1"/>
</dbReference>
<feature type="domain" description="Cytochrome c" evidence="6">
    <location>
        <begin position="32"/>
        <end position="110"/>
    </location>
</feature>